<sequence>MRSAMLHWLTWLHLMALIRALRFSAKLPLDPSSKSSSSRYRRIWNQIDIGRMRSAFLHFQRLPIDTGVLQLDKHFIPLKLQGGTHLPTMFCPFYWCGRHAYLLSVHLATSSCQRKINNLV</sequence>
<evidence type="ECO:0008006" key="3">
    <source>
        <dbReference type="Google" id="ProtNLM"/>
    </source>
</evidence>
<organism evidence="2">
    <name type="scientific">Salix viminalis</name>
    <name type="common">Common osier</name>
    <name type="synonym">Basket willow</name>
    <dbReference type="NCBI Taxonomy" id="40686"/>
    <lineage>
        <taxon>Eukaryota</taxon>
        <taxon>Viridiplantae</taxon>
        <taxon>Streptophyta</taxon>
        <taxon>Embryophyta</taxon>
        <taxon>Tracheophyta</taxon>
        <taxon>Spermatophyta</taxon>
        <taxon>Magnoliopsida</taxon>
        <taxon>eudicotyledons</taxon>
        <taxon>Gunneridae</taxon>
        <taxon>Pentapetalae</taxon>
        <taxon>rosids</taxon>
        <taxon>fabids</taxon>
        <taxon>Malpighiales</taxon>
        <taxon>Salicaceae</taxon>
        <taxon>Saliceae</taxon>
        <taxon>Salix</taxon>
    </lineage>
</organism>
<protein>
    <recommendedName>
        <fullName evidence="3">Secreted protein</fullName>
    </recommendedName>
</protein>
<evidence type="ECO:0000256" key="1">
    <source>
        <dbReference type="SAM" id="SignalP"/>
    </source>
</evidence>
<proteinExistence type="predicted"/>
<accession>A0A6N2KK65</accession>
<feature type="signal peptide" evidence="1">
    <location>
        <begin position="1"/>
        <end position="20"/>
    </location>
</feature>
<gene>
    <name evidence="2" type="ORF">SVIM_LOCUS94280</name>
</gene>
<dbReference type="AlphaFoldDB" id="A0A6N2KK65"/>
<evidence type="ECO:0000313" key="2">
    <source>
        <dbReference type="EMBL" id="VFU28411.1"/>
    </source>
</evidence>
<name>A0A6N2KK65_SALVM</name>
<reference evidence="2" key="1">
    <citation type="submission" date="2019-03" db="EMBL/GenBank/DDBJ databases">
        <authorList>
            <person name="Mank J."/>
            <person name="Almeida P."/>
        </authorList>
    </citation>
    <scope>NUCLEOTIDE SEQUENCE</scope>
    <source>
        <strain evidence="2">78183</strain>
    </source>
</reference>
<dbReference type="EMBL" id="CAADRP010000446">
    <property type="protein sequence ID" value="VFU28411.1"/>
    <property type="molecule type" value="Genomic_DNA"/>
</dbReference>
<feature type="chain" id="PRO_5026966770" description="Secreted protein" evidence="1">
    <location>
        <begin position="21"/>
        <end position="120"/>
    </location>
</feature>
<keyword evidence="1" id="KW-0732">Signal</keyword>